<gene>
    <name evidence="1" type="ORF">ACFFPI_14515</name>
</gene>
<protein>
    <submittedName>
        <fullName evidence="1">Endonuclease domain-containing protein</fullName>
    </submittedName>
</protein>
<evidence type="ECO:0000313" key="1">
    <source>
        <dbReference type="EMBL" id="MFB9715328.1"/>
    </source>
</evidence>
<dbReference type="SUPFAM" id="SSF52980">
    <property type="entry name" value="Restriction endonuclease-like"/>
    <property type="match status" value="1"/>
</dbReference>
<keyword evidence="1" id="KW-0378">Hydrolase</keyword>
<keyword evidence="1" id="KW-0255">Endonuclease</keyword>
<sequence>MRTPQSLPAPLAVAPFTCQEAADAGVSHRRLRHPSLHSPSRGIRIPEAALVEGQAKDVSLPLVIRPFTVVTEFSAASHATAFSLWRFPGFLPGGDDPRIHLSRPDTMAIPRRTGVVGHVGQFFDDEITSVDGLLITTRARTWLDVSRKMSIDELTVVADHLLRFPRPELEGRTESHGTREQLAEMLDRHKGTPGIRKARLALEQARIGSDSAPETRLRLALERGGLPEPQLNAVTELSAGVVRQPDLGYPEHRVAVEYDGATHSEPAQIVRDIAREEDFSRAGWQLVRISKRHMANDARSAVAKVRAALLDRGWNPK</sequence>
<dbReference type="Proteomes" id="UP001589536">
    <property type="component" value="Unassembled WGS sequence"/>
</dbReference>
<dbReference type="GO" id="GO:0004519">
    <property type="term" value="F:endonuclease activity"/>
    <property type="evidence" value="ECO:0007669"/>
    <property type="project" value="UniProtKB-KW"/>
</dbReference>
<organism evidence="1 2">
    <name type="scientific">Arthrobacter methylotrophus</name>
    <dbReference type="NCBI Taxonomy" id="121291"/>
    <lineage>
        <taxon>Bacteria</taxon>
        <taxon>Bacillati</taxon>
        <taxon>Actinomycetota</taxon>
        <taxon>Actinomycetes</taxon>
        <taxon>Micrococcales</taxon>
        <taxon>Micrococcaceae</taxon>
        <taxon>Arthrobacter</taxon>
    </lineage>
</organism>
<name>A0ABV5UT09_9MICC</name>
<dbReference type="RefSeq" id="WP_345035001.1">
    <property type="nucleotide sequence ID" value="NZ_BAABED010000001.1"/>
</dbReference>
<dbReference type="InterPro" id="IPR011335">
    <property type="entry name" value="Restrct_endonuc-II-like"/>
</dbReference>
<accession>A0ABV5UT09</accession>
<keyword evidence="1" id="KW-0540">Nuclease</keyword>
<dbReference type="EMBL" id="JBHMBH010000029">
    <property type="protein sequence ID" value="MFB9715328.1"/>
    <property type="molecule type" value="Genomic_DNA"/>
</dbReference>
<dbReference type="Gene3D" id="3.40.960.10">
    <property type="entry name" value="VSR Endonuclease"/>
    <property type="match status" value="1"/>
</dbReference>
<comment type="caution">
    <text evidence="1">The sequence shown here is derived from an EMBL/GenBank/DDBJ whole genome shotgun (WGS) entry which is preliminary data.</text>
</comment>
<proteinExistence type="predicted"/>
<keyword evidence="2" id="KW-1185">Reference proteome</keyword>
<evidence type="ECO:0000313" key="2">
    <source>
        <dbReference type="Proteomes" id="UP001589536"/>
    </source>
</evidence>
<reference evidence="1 2" key="1">
    <citation type="submission" date="2024-09" db="EMBL/GenBank/DDBJ databases">
        <authorList>
            <person name="Sun Q."/>
            <person name="Mori K."/>
        </authorList>
    </citation>
    <scope>NUCLEOTIDE SEQUENCE [LARGE SCALE GENOMIC DNA]</scope>
    <source>
        <strain evidence="1 2">JCM 13519</strain>
    </source>
</reference>